<dbReference type="Proteomes" id="UP000039865">
    <property type="component" value="Unassembled WGS sequence"/>
</dbReference>
<dbReference type="OrthoDB" id="369569at2759"/>
<evidence type="ECO:0000256" key="5">
    <source>
        <dbReference type="ARBA" id="ARBA00022824"/>
    </source>
</evidence>
<evidence type="ECO:0000256" key="7">
    <source>
        <dbReference type="ARBA" id="ARBA00023136"/>
    </source>
</evidence>
<keyword evidence="10" id="KW-1185">Reference proteome</keyword>
<keyword evidence="7 8" id="KW-0472">Membrane</keyword>
<dbReference type="InParanoid" id="A0A078ALR8"/>
<organism evidence="9 10">
    <name type="scientific">Stylonychia lemnae</name>
    <name type="common">Ciliate</name>
    <dbReference type="NCBI Taxonomy" id="5949"/>
    <lineage>
        <taxon>Eukaryota</taxon>
        <taxon>Sar</taxon>
        <taxon>Alveolata</taxon>
        <taxon>Ciliophora</taxon>
        <taxon>Intramacronucleata</taxon>
        <taxon>Spirotrichea</taxon>
        <taxon>Stichotrichia</taxon>
        <taxon>Sporadotrichida</taxon>
        <taxon>Oxytrichidae</taxon>
        <taxon>Stylonychinae</taxon>
        <taxon>Stylonychia</taxon>
    </lineage>
</organism>
<dbReference type="InterPro" id="IPR009445">
    <property type="entry name" value="TMEM85/Emc4"/>
</dbReference>
<gene>
    <name evidence="9" type="primary">Contig6620.g7078</name>
    <name evidence="9" type="ORF">STYLEM_11389</name>
</gene>
<dbReference type="GO" id="GO:0005789">
    <property type="term" value="C:endoplasmic reticulum membrane"/>
    <property type="evidence" value="ECO:0007669"/>
    <property type="project" value="UniProtKB-SubCell"/>
</dbReference>
<evidence type="ECO:0000313" key="10">
    <source>
        <dbReference type="Proteomes" id="UP000039865"/>
    </source>
</evidence>
<accession>A0A078ALR8</accession>
<evidence type="ECO:0000256" key="3">
    <source>
        <dbReference type="ARBA" id="ARBA00020820"/>
    </source>
</evidence>
<reference evidence="9 10" key="1">
    <citation type="submission" date="2014-06" db="EMBL/GenBank/DDBJ databases">
        <authorList>
            <person name="Swart Estienne"/>
        </authorList>
    </citation>
    <scope>NUCLEOTIDE SEQUENCE [LARGE SCALE GENOMIC DNA]</scope>
    <source>
        <strain evidence="9 10">130c</strain>
    </source>
</reference>
<dbReference type="EMBL" id="CCKQ01010841">
    <property type="protein sequence ID" value="CDW82357.1"/>
    <property type="molecule type" value="Genomic_DNA"/>
</dbReference>
<feature type="transmembrane region" description="Helical" evidence="8">
    <location>
        <begin position="67"/>
        <end position="94"/>
    </location>
</feature>
<evidence type="ECO:0000256" key="6">
    <source>
        <dbReference type="ARBA" id="ARBA00022989"/>
    </source>
</evidence>
<dbReference type="Pfam" id="PF06417">
    <property type="entry name" value="EMC4"/>
    <property type="match status" value="1"/>
</dbReference>
<keyword evidence="4 8" id="KW-0812">Transmembrane</keyword>
<proteinExistence type="inferred from homology"/>
<evidence type="ECO:0000256" key="1">
    <source>
        <dbReference type="ARBA" id="ARBA00004477"/>
    </source>
</evidence>
<comment type="similarity">
    <text evidence="2">Belongs to the EMC4 family.</text>
</comment>
<name>A0A078ALR8_STYLE</name>
<evidence type="ECO:0000256" key="8">
    <source>
        <dbReference type="SAM" id="Phobius"/>
    </source>
</evidence>
<keyword evidence="6 8" id="KW-1133">Transmembrane helix</keyword>
<feature type="transmembrane region" description="Helical" evidence="8">
    <location>
        <begin position="114"/>
        <end position="137"/>
    </location>
</feature>
<comment type="subcellular location">
    <subcellularLocation>
        <location evidence="1">Endoplasmic reticulum membrane</location>
        <topology evidence="1">Multi-pass membrane protein</topology>
    </subcellularLocation>
</comment>
<evidence type="ECO:0000256" key="4">
    <source>
        <dbReference type="ARBA" id="ARBA00022692"/>
    </source>
</evidence>
<dbReference type="AlphaFoldDB" id="A0A078ALR8"/>
<evidence type="ECO:0000256" key="2">
    <source>
        <dbReference type="ARBA" id="ARBA00007715"/>
    </source>
</evidence>
<dbReference type="OMA" id="QQTFKVI"/>
<evidence type="ECO:0000313" key="9">
    <source>
        <dbReference type="EMBL" id="CDW82357.1"/>
    </source>
</evidence>
<protein>
    <recommendedName>
        <fullName evidence="3">ER membrane protein complex subunit 4</fullName>
    </recommendedName>
</protein>
<keyword evidence="5" id="KW-0256">Endoplasmic reticulum</keyword>
<dbReference type="PANTHER" id="PTHR19315">
    <property type="entry name" value="ER MEMBRANE PROTEIN COMPLEX SUBUNIT 4"/>
    <property type="match status" value="1"/>
</dbReference>
<sequence>MSKKQESKGWSFNLDKAPNKENLKDPLGFKSSINDVVVRNSGKKNVTQTEVLENKAWEFAKSPSKQIFVTLFMFYMTGTGLSIWTIMITCAFVMNPLKSIFGVNQAFVPFENKQINLLLPKLTYVFFNAVMLAGALYKFSIMGIIPVAPIDWVGLISSKVPIEHSQVVVFN</sequence>